<reference evidence="3 4" key="2">
    <citation type="submission" date="2024-08" db="EMBL/GenBank/DDBJ databases">
        <title>Phylogenomic analyses of a clade within the roseobacter group suggest taxonomic reassignments of species of the genera Aestuariivita, Citreicella, Loktanella, Nautella, Pelagibaca, Ruegeria, Thalassobius, Thiobacimonas and Tropicibacter, and the proposal o.</title>
        <authorList>
            <person name="Jeon C.O."/>
        </authorList>
    </citation>
    <scope>NUCLEOTIDE SEQUENCE [LARGE SCALE GENOMIC DNA]</scope>
    <source>
        <strain evidence="3 4">SS1-5</strain>
    </source>
</reference>
<dbReference type="Proteomes" id="UP001470809">
    <property type="component" value="Chromosome"/>
</dbReference>
<proteinExistence type="predicted"/>
<dbReference type="GO" id="GO:0005829">
    <property type="term" value="C:cytosol"/>
    <property type="evidence" value="ECO:0007669"/>
    <property type="project" value="TreeGrafter"/>
</dbReference>
<dbReference type="SMART" id="SM00530">
    <property type="entry name" value="HTH_XRE"/>
    <property type="match status" value="1"/>
</dbReference>
<evidence type="ECO:0000259" key="2">
    <source>
        <dbReference type="PROSITE" id="PS50943"/>
    </source>
</evidence>
<gene>
    <name evidence="3" type="ORF">AABB31_20875</name>
</gene>
<dbReference type="Pfam" id="PF01381">
    <property type="entry name" value="HTH_3"/>
    <property type="match status" value="1"/>
</dbReference>
<dbReference type="GO" id="GO:0003700">
    <property type="term" value="F:DNA-binding transcription factor activity"/>
    <property type="evidence" value="ECO:0007669"/>
    <property type="project" value="TreeGrafter"/>
</dbReference>
<evidence type="ECO:0000313" key="3">
    <source>
        <dbReference type="EMBL" id="WZU67367.1"/>
    </source>
</evidence>
<feature type="domain" description="HTH cro/C1-type" evidence="2">
    <location>
        <begin position="6"/>
        <end position="56"/>
    </location>
</feature>
<dbReference type="GO" id="GO:0003677">
    <property type="term" value="F:DNA binding"/>
    <property type="evidence" value="ECO:0007669"/>
    <property type="project" value="UniProtKB-KW"/>
</dbReference>
<evidence type="ECO:0000313" key="4">
    <source>
        <dbReference type="Proteomes" id="UP001470809"/>
    </source>
</evidence>
<dbReference type="RefSeq" id="WP_342076678.1">
    <property type="nucleotide sequence ID" value="NZ_CP151767.2"/>
</dbReference>
<sequence>MFPVHRTALGLTQKELAHRAGVSMRYISRLERQKHQPTLDAINGLSDGLGTTMTAVVSEIEGLLRKD</sequence>
<reference evidence="4" key="1">
    <citation type="submission" date="2024-04" db="EMBL/GenBank/DDBJ databases">
        <title>Phylogenomic analyses of a clade within the roseobacter group suggest taxonomic reassignments of species of the genera Aestuariivita, Citreicella, Loktanella, Nautella, Pelagibaca, Ruegeria, Thalassobius, Thiobacimonas and Tropicibacter, and the proposal o.</title>
        <authorList>
            <person name="Jeon C.O."/>
        </authorList>
    </citation>
    <scope>NUCLEOTIDE SEQUENCE [LARGE SCALE GENOMIC DNA]</scope>
    <source>
        <strain evidence="4">SS1-5</strain>
    </source>
</reference>
<dbReference type="AlphaFoldDB" id="A0AAN0NIK8"/>
<dbReference type="PANTHER" id="PTHR46797">
    <property type="entry name" value="HTH-TYPE TRANSCRIPTIONAL REGULATOR"/>
    <property type="match status" value="1"/>
</dbReference>
<protein>
    <submittedName>
        <fullName evidence="3">Helix-turn-helix domain-containing protein</fullName>
    </submittedName>
</protein>
<dbReference type="InterPro" id="IPR001387">
    <property type="entry name" value="Cro/C1-type_HTH"/>
</dbReference>
<keyword evidence="4" id="KW-1185">Reference proteome</keyword>
<keyword evidence="1" id="KW-0238">DNA-binding</keyword>
<dbReference type="CDD" id="cd00093">
    <property type="entry name" value="HTH_XRE"/>
    <property type="match status" value="1"/>
</dbReference>
<name>A0AAN0NIK8_9RHOB</name>
<dbReference type="PROSITE" id="PS50943">
    <property type="entry name" value="HTH_CROC1"/>
    <property type="match status" value="1"/>
</dbReference>
<dbReference type="InterPro" id="IPR010982">
    <property type="entry name" value="Lambda_DNA-bd_dom_sf"/>
</dbReference>
<evidence type="ECO:0000256" key="1">
    <source>
        <dbReference type="ARBA" id="ARBA00023125"/>
    </source>
</evidence>
<dbReference type="SUPFAM" id="SSF47413">
    <property type="entry name" value="lambda repressor-like DNA-binding domains"/>
    <property type="match status" value="1"/>
</dbReference>
<accession>A0AAN0NIK8</accession>
<dbReference type="InterPro" id="IPR050807">
    <property type="entry name" value="TransReg_Diox_bact_type"/>
</dbReference>
<dbReference type="KEGG" id="yrh:AABB31_20875"/>
<dbReference type="EMBL" id="CP151767">
    <property type="protein sequence ID" value="WZU67367.1"/>
    <property type="molecule type" value="Genomic_DNA"/>
</dbReference>
<dbReference type="Gene3D" id="1.10.260.40">
    <property type="entry name" value="lambda repressor-like DNA-binding domains"/>
    <property type="match status" value="1"/>
</dbReference>
<dbReference type="PANTHER" id="PTHR46797:SF1">
    <property type="entry name" value="METHYLPHOSPHONATE SYNTHASE"/>
    <property type="match status" value="1"/>
</dbReference>
<organism evidence="3 4">
    <name type="scientific">Yoonia rhodophyticola</name>
    <dbReference type="NCBI Taxonomy" id="3137370"/>
    <lineage>
        <taxon>Bacteria</taxon>
        <taxon>Pseudomonadati</taxon>
        <taxon>Pseudomonadota</taxon>
        <taxon>Alphaproteobacteria</taxon>
        <taxon>Rhodobacterales</taxon>
        <taxon>Paracoccaceae</taxon>
        <taxon>Yoonia</taxon>
    </lineage>
</organism>